<evidence type="ECO:0000256" key="1">
    <source>
        <dbReference type="SAM" id="MobiDB-lite"/>
    </source>
</evidence>
<evidence type="ECO:0000313" key="2">
    <source>
        <dbReference type="EMBL" id="KAK4576338.1"/>
    </source>
</evidence>
<feature type="compositionally biased region" description="Basic and acidic residues" evidence="1">
    <location>
        <begin position="14"/>
        <end position="23"/>
    </location>
</feature>
<dbReference type="Proteomes" id="UP001324115">
    <property type="component" value="Unassembled WGS sequence"/>
</dbReference>
<feature type="compositionally biased region" description="Acidic residues" evidence="1">
    <location>
        <begin position="48"/>
        <end position="84"/>
    </location>
</feature>
<gene>
    <name evidence="2" type="ORF">RGQ29_027058</name>
</gene>
<sequence>MSEESEGSPMQDMAQKEEEHEQEVQNLPDIPTSISPDESDAIRKPEQGQEEEEEDDEEESEEEEDENEDESEEEEEEDEDEEVDIMTFTPPPESPSKRPFLDVFDEENTQGNEKKLKTKVSGEEVKEDKTIAEQLGIHFRNTATSLNESHAEEQTIAEHKQEQEAQNPQEFPQQQQREEEDSTTSRLDAPHAREQEQGQEEEEVNTISVPSPLIIKMKKKNNEWTLL</sequence>
<feature type="region of interest" description="Disordered" evidence="1">
    <location>
        <begin position="1"/>
        <end position="210"/>
    </location>
</feature>
<dbReference type="AlphaFoldDB" id="A0AAN7IJZ1"/>
<proteinExistence type="predicted"/>
<dbReference type="EMBL" id="JAXUIC010000008">
    <property type="protein sequence ID" value="KAK4576338.1"/>
    <property type="molecule type" value="Genomic_DNA"/>
</dbReference>
<comment type="caution">
    <text evidence="2">The sequence shown here is derived from an EMBL/GenBank/DDBJ whole genome shotgun (WGS) entry which is preliminary data.</text>
</comment>
<feature type="compositionally biased region" description="Low complexity" evidence="1">
    <location>
        <begin position="164"/>
        <end position="175"/>
    </location>
</feature>
<organism evidence="2 3">
    <name type="scientific">Quercus rubra</name>
    <name type="common">Northern red oak</name>
    <name type="synonym">Quercus borealis</name>
    <dbReference type="NCBI Taxonomy" id="3512"/>
    <lineage>
        <taxon>Eukaryota</taxon>
        <taxon>Viridiplantae</taxon>
        <taxon>Streptophyta</taxon>
        <taxon>Embryophyta</taxon>
        <taxon>Tracheophyta</taxon>
        <taxon>Spermatophyta</taxon>
        <taxon>Magnoliopsida</taxon>
        <taxon>eudicotyledons</taxon>
        <taxon>Gunneridae</taxon>
        <taxon>Pentapetalae</taxon>
        <taxon>rosids</taxon>
        <taxon>fabids</taxon>
        <taxon>Fagales</taxon>
        <taxon>Fagaceae</taxon>
        <taxon>Quercus</taxon>
    </lineage>
</organism>
<feature type="compositionally biased region" description="Basic and acidic residues" evidence="1">
    <location>
        <begin position="112"/>
        <end position="131"/>
    </location>
</feature>
<feature type="compositionally biased region" description="Basic and acidic residues" evidence="1">
    <location>
        <begin position="149"/>
        <end position="163"/>
    </location>
</feature>
<accession>A0AAN7IJZ1</accession>
<evidence type="ECO:0000313" key="3">
    <source>
        <dbReference type="Proteomes" id="UP001324115"/>
    </source>
</evidence>
<reference evidence="2 3" key="1">
    <citation type="journal article" date="2023" name="G3 (Bethesda)">
        <title>A haplotype-resolved chromosome-scale genome for Quercus rubra L. provides insights into the genetics of adaptive traits for red oak species.</title>
        <authorList>
            <person name="Kapoor B."/>
            <person name="Jenkins J."/>
            <person name="Schmutz J."/>
            <person name="Zhebentyayeva T."/>
            <person name="Kuelheim C."/>
            <person name="Coggeshall M."/>
            <person name="Heim C."/>
            <person name="Lasky J.R."/>
            <person name="Leites L."/>
            <person name="Islam-Faridi N."/>
            <person name="Romero-Severson J."/>
            <person name="DeLeo V.L."/>
            <person name="Lucas S.M."/>
            <person name="Lazic D."/>
            <person name="Gailing O."/>
            <person name="Carlson J."/>
            <person name="Staton M."/>
        </authorList>
    </citation>
    <scope>NUCLEOTIDE SEQUENCE [LARGE SCALE GENOMIC DNA]</scope>
    <source>
        <strain evidence="2">Pseudo-F2</strain>
    </source>
</reference>
<protein>
    <submittedName>
        <fullName evidence="2">Uncharacterized protein</fullName>
    </submittedName>
</protein>
<name>A0AAN7IJZ1_QUERU</name>
<keyword evidence="3" id="KW-1185">Reference proteome</keyword>